<dbReference type="InterPro" id="IPR050469">
    <property type="entry name" value="Diguanylate_Cyclase"/>
</dbReference>
<dbReference type="SUPFAM" id="SSF55073">
    <property type="entry name" value="Nucleotide cyclase"/>
    <property type="match status" value="1"/>
</dbReference>
<feature type="domain" description="GGDEF" evidence="5">
    <location>
        <begin position="291"/>
        <end position="421"/>
    </location>
</feature>
<dbReference type="PANTHER" id="PTHR45138:SF9">
    <property type="entry name" value="DIGUANYLATE CYCLASE DGCM-RELATED"/>
    <property type="match status" value="1"/>
</dbReference>
<feature type="transmembrane region" description="Helical" evidence="4">
    <location>
        <begin position="222"/>
        <end position="243"/>
    </location>
</feature>
<feature type="transmembrane region" description="Helical" evidence="4">
    <location>
        <begin position="12"/>
        <end position="29"/>
    </location>
</feature>
<comment type="caution">
    <text evidence="6">The sequence shown here is derived from an EMBL/GenBank/DDBJ whole genome shotgun (WGS) entry which is preliminary data.</text>
</comment>
<protein>
    <recommendedName>
        <fullName evidence="2">diguanylate cyclase</fullName>
        <ecNumber evidence="2">2.7.7.65</ecNumber>
    </recommendedName>
</protein>
<dbReference type="Pfam" id="PF00990">
    <property type="entry name" value="GGDEF"/>
    <property type="match status" value="1"/>
</dbReference>
<dbReference type="GO" id="GO:0052621">
    <property type="term" value="F:diguanylate cyclase activity"/>
    <property type="evidence" value="ECO:0007669"/>
    <property type="project" value="UniProtKB-EC"/>
</dbReference>
<sequence>MPQQSTLIGKVLLVWALVTLGLVGAYDYLPAKTWQWIPTDNPEWYLYSEDIFGGASYAERASPSDIHLRCKLQTPRIDLEPFCGLHIILDGRADPPLVDLSDYDLMRVDVDYQGANKKLRFFIREFEPGFSSMQEPVDSSKYMSMYVSVDETTDTIEINLSEFTVADWWVNNNNVPRKHAQGSIERVAAFGIDIAFPAALGYHELRIRRVVFEGDWVSEEHWYRYILISWAVVILLAGAVRLYQLRRVATHLKAQKEQYQQLSEVDQLTGVMNRHGLSAYFEVVKADPTAWPVSVLFIDIDHFKPINDNYGHGVGDVILRRVSETLAHCCRERDQIARWGGEEFLMALPGTDLEAATRVAERARVQVAQLVHPELEREQATVSIGVATASLPGELEMTLDRADASLYRAKRQGRNRVIRFE</sequence>
<evidence type="ECO:0000259" key="5">
    <source>
        <dbReference type="PROSITE" id="PS50887"/>
    </source>
</evidence>
<dbReference type="PROSITE" id="PS50887">
    <property type="entry name" value="GGDEF"/>
    <property type="match status" value="1"/>
</dbReference>
<dbReference type="NCBIfam" id="TIGR00254">
    <property type="entry name" value="GGDEF"/>
    <property type="match status" value="1"/>
</dbReference>
<dbReference type="SMART" id="SM00267">
    <property type="entry name" value="GGDEF"/>
    <property type="match status" value="1"/>
</dbReference>
<dbReference type="OrthoDB" id="9812260at2"/>
<dbReference type="Proteomes" id="UP000273643">
    <property type="component" value="Unassembled WGS sequence"/>
</dbReference>
<evidence type="ECO:0000313" key="6">
    <source>
        <dbReference type="EMBL" id="ROQ21752.1"/>
    </source>
</evidence>
<evidence type="ECO:0000313" key="7">
    <source>
        <dbReference type="Proteomes" id="UP000273643"/>
    </source>
</evidence>
<dbReference type="InterPro" id="IPR043128">
    <property type="entry name" value="Rev_trsase/Diguanyl_cyclase"/>
</dbReference>
<dbReference type="InterPro" id="IPR008979">
    <property type="entry name" value="Galactose-bd-like_sf"/>
</dbReference>
<keyword evidence="4" id="KW-0812">Transmembrane</keyword>
<dbReference type="InterPro" id="IPR000160">
    <property type="entry name" value="GGDEF_dom"/>
</dbReference>
<reference evidence="6 7" key="1">
    <citation type="submission" date="2018-11" db="EMBL/GenBank/DDBJ databases">
        <title>Genomic Encyclopedia of Type Strains, Phase IV (KMG-IV): sequencing the most valuable type-strain genomes for metagenomic binning, comparative biology and taxonomic classification.</title>
        <authorList>
            <person name="Goeker M."/>
        </authorList>
    </citation>
    <scope>NUCLEOTIDE SEQUENCE [LARGE SCALE GENOMIC DNA]</scope>
    <source>
        <strain evidence="6 7">DSM 16974</strain>
    </source>
</reference>
<evidence type="ECO:0000256" key="2">
    <source>
        <dbReference type="ARBA" id="ARBA00012528"/>
    </source>
</evidence>
<keyword evidence="4" id="KW-0472">Membrane</keyword>
<keyword evidence="4" id="KW-1133">Transmembrane helix</keyword>
<evidence type="ECO:0000256" key="3">
    <source>
        <dbReference type="ARBA" id="ARBA00034247"/>
    </source>
</evidence>
<dbReference type="InterPro" id="IPR029787">
    <property type="entry name" value="Nucleotide_cyclase"/>
</dbReference>
<dbReference type="EC" id="2.7.7.65" evidence="2"/>
<dbReference type="Gene3D" id="3.30.70.270">
    <property type="match status" value="1"/>
</dbReference>
<dbReference type="EMBL" id="RJUK01000001">
    <property type="protein sequence ID" value="ROQ21752.1"/>
    <property type="molecule type" value="Genomic_DNA"/>
</dbReference>
<evidence type="ECO:0000256" key="4">
    <source>
        <dbReference type="SAM" id="Phobius"/>
    </source>
</evidence>
<keyword evidence="7" id="KW-1185">Reference proteome</keyword>
<comment type="cofactor">
    <cofactor evidence="1">
        <name>Mg(2+)</name>
        <dbReference type="ChEBI" id="CHEBI:18420"/>
    </cofactor>
</comment>
<comment type="catalytic activity">
    <reaction evidence="3">
        <text>2 GTP = 3',3'-c-di-GMP + 2 diphosphate</text>
        <dbReference type="Rhea" id="RHEA:24898"/>
        <dbReference type="ChEBI" id="CHEBI:33019"/>
        <dbReference type="ChEBI" id="CHEBI:37565"/>
        <dbReference type="ChEBI" id="CHEBI:58805"/>
        <dbReference type="EC" id="2.7.7.65"/>
    </reaction>
</comment>
<dbReference type="RefSeq" id="WP_123638689.1">
    <property type="nucleotide sequence ID" value="NZ_RJUK01000001.1"/>
</dbReference>
<evidence type="ECO:0000256" key="1">
    <source>
        <dbReference type="ARBA" id="ARBA00001946"/>
    </source>
</evidence>
<name>A0A3N1NSC3_9GAMM</name>
<dbReference type="FunFam" id="3.30.70.270:FF:000001">
    <property type="entry name" value="Diguanylate cyclase domain protein"/>
    <property type="match status" value="1"/>
</dbReference>
<organism evidence="6 7">
    <name type="scientific">Marinimicrobium koreense</name>
    <dbReference type="NCBI Taxonomy" id="306545"/>
    <lineage>
        <taxon>Bacteria</taxon>
        <taxon>Pseudomonadati</taxon>
        <taxon>Pseudomonadota</taxon>
        <taxon>Gammaproteobacteria</taxon>
        <taxon>Cellvibrionales</taxon>
        <taxon>Cellvibrionaceae</taxon>
        <taxon>Marinimicrobium</taxon>
    </lineage>
</organism>
<dbReference type="SUPFAM" id="SSF49785">
    <property type="entry name" value="Galactose-binding domain-like"/>
    <property type="match status" value="1"/>
</dbReference>
<proteinExistence type="predicted"/>
<dbReference type="AlphaFoldDB" id="A0A3N1NSC3"/>
<dbReference type="PANTHER" id="PTHR45138">
    <property type="entry name" value="REGULATORY COMPONENTS OF SENSORY TRANSDUCTION SYSTEM"/>
    <property type="match status" value="1"/>
</dbReference>
<dbReference type="CDD" id="cd01949">
    <property type="entry name" value="GGDEF"/>
    <property type="match status" value="1"/>
</dbReference>
<gene>
    <name evidence="6" type="ORF">EDC38_2379</name>
</gene>
<accession>A0A3N1NSC3</accession>